<reference evidence="6 7" key="1">
    <citation type="submission" date="2017-08" db="EMBL/GenBank/DDBJ databases">
        <authorList>
            <person name="de Groot N.N."/>
        </authorList>
    </citation>
    <scope>NUCLEOTIDE SEQUENCE [LARGE SCALE GENOMIC DNA]</scope>
    <source>
        <strain evidence="6 7">USBA 78</strain>
    </source>
</reference>
<protein>
    <recommendedName>
        <fullName evidence="4">Small ribosomal subunit protein uS10</fullName>
    </recommendedName>
</protein>
<dbReference type="Gene3D" id="3.30.70.600">
    <property type="entry name" value="Ribosomal protein S10 domain"/>
    <property type="match status" value="1"/>
</dbReference>
<comment type="similarity">
    <text evidence="1 4">Belongs to the universal ribosomal protein uS10 family.</text>
</comment>
<name>A0A285RLG2_9PROT</name>
<keyword evidence="2 4" id="KW-0689">Ribosomal protein</keyword>
<evidence type="ECO:0000256" key="1">
    <source>
        <dbReference type="ARBA" id="ARBA00007102"/>
    </source>
</evidence>
<dbReference type="InterPro" id="IPR027486">
    <property type="entry name" value="Ribosomal_uS10_dom"/>
</dbReference>
<dbReference type="HAMAP" id="MF_00508">
    <property type="entry name" value="Ribosomal_uS10"/>
    <property type="match status" value="1"/>
</dbReference>
<dbReference type="FunFam" id="3.30.70.600:FF:000001">
    <property type="entry name" value="30S ribosomal protein S10"/>
    <property type="match status" value="1"/>
</dbReference>
<comment type="function">
    <text evidence="4">Involved in the binding of tRNA to the ribosomes.</text>
</comment>
<dbReference type="SMART" id="SM01403">
    <property type="entry name" value="Ribosomal_S10"/>
    <property type="match status" value="1"/>
</dbReference>
<dbReference type="GO" id="GO:0000049">
    <property type="term" value="F:tRNA binding"/>
    <property type="evidence" value="ECO:0007669"/>
    <property type="project" value="UniProtKB-UniRule"/>
</dbReference>
<evidence type="ECO:0000256" key="3">
    <source>
        <dbReference type="ARBA" id="ARBA00023274"/>
    </source>
</evidence>
<dbReference type="PRINTS" id="PR00971">
    <property type="entry name" value="RIBOSOMALS10"/>
</dbReference>
<sequence length="110" mass="12694">MRAPVHNYMDSQNIRIRLKAFDHRVLDQSTREIVNTAKRTGAEVRGPIPLPTRIEKYTVLRSPHIDKKSREQFEIRTHKRLLDIVDPTPQTVDALMKLDLAAGVDVEIKL</sequence>
<dbReference type="InterPro" id="IPR036838">
    <property type="entry name" value="Ribosomal_uS10_dom_sf"/>
</dbReference>
<gene>
    <name evidence="4" type="primary">rpsJ</name>
    <name evidence="6" type="ORF">SAMN05428964_1011094</name>
</gene>
<dbReference type="GO" id="GO:0005840">
    <property type="term" value="C:ribosome"/>
    <property type="evidence" value="ECO:0007669"/>
    <property type="project" value="UniProtKB-KW"/>
</dbReference>
<comment type="subunit">
    <text evidence="4">Part of the 30S ribosomal subunit.</text>
</comment>
<dbReference type="PROSITE" id="PS00361">
    <property type="entry name" value="RIBOSOMAL_S10"/>
    <property type="match status" value="1"/>
</dbReference>
<dbReference type="NCBIfam" id="TIGR01049">
    <property type="entry name" value="rpsJ_bact"/>
    <property type="match status" value="1"/>
</dbReference>
<evidence type="ECO:0000256" key="4">
    <source>
        <dbReference type="HAMAP-Rule" id="MF_00508"/>
    </source>
</evidence>
<dbReference type="Pfam" id="PF00338">
    <property type="entry name" value="Ribosomal_S10"/>
    <property type="match status" value="1"/>
</dbReference>
<dbReference type="GO" id="GO:0003735">
    <property type="term" value="F:structural constituent of ribosome"/>
    <property type="evidence" value="ECO:0007669"/>
    <property type="project" value="InterPro"/>
</dbReference>
<dbReference type="InterPro" id="IPR001848">
    <property type="entry name" value="Ribosomal_uS10"/>
</dbReference>
<organism evidence="6 7">
    <name type="scientific">Thalassospira xiamenensis</name>
    <dbReference type="NCBI Taxonomy" id="220697"/>
    <lineage>
        <taxon>Bacteria</taxon>
        <taxon>Pseudomonadati</taxon>
        <taxon>Pseudomonadota</taxon>
        <taxon>Alphaproteobacteria</taxon>
        <taxon>Rhodospirillales</taxon>
        <taxon>Thalassospiraceae</taxon>
        <taxon>Thalassospira</taxon>
    </lineage>
</organism>
<dbReference type="Proteomes" id="UP000219068">
    <property type="component" value="Unassembled WGS sequence"/>
</dbReference>
<evidence type="ECO:0000313" key="7">
    <source>
        <dbReference type="Proteomes" id="UP000219068"/>
    </source>
</evidence>
<dbReference type="AlphaFoldDB" id="A0A285RLG2"/>
<accession>A0A285RLG2</accession>
<dbReference type="InterPro" id="IPR018268">
    <property type="entry name" value="Ribosomal_uS10_CS"/>
</dbReference>
<proteinExistence type="inferred from homology"/>
<dbReference type="SUPFAM" id="SSF54999">
    <property type="entry name" value="Ribosomal protein S10"/>
    <property type="match status" value="1"/>
</dbReference>
<keyword evidence="3 4" id="KW-0687">Ribonucleoprotein</keyword>
<dbReference type="GO" id="GO:1990904">
    <property type="term" value="C:ribonucleoprotein complex"/>
    <property type="evidence" value="ECO:0007669"/>
    <property type="project" value="UniProtKB-KW"/>
</dbReference>
<dbReference type="EMBL" id="OBMM01000001">
    <property type="protein sequence ID" value="SOB94539.1"/>
    <property type="molecule type" value="Genomic_DNA"/>
</dbReference>
<evidence type="ECO:0000259" key="5">
    <source>
        <dbReference type="SMART" id="SM01403"/>
    </source>
</evidence>
<evidence type="ECO:0000313" key="6">
    <source>
        <dbReference type="EMBL" id="SOB94539.1"/>
    </source>
</evidence>
<dbReference type="PANTHER" id="PTHR11700">
    <property type="entry name" value="30S RIBOSOMAL PROTEIN S10 FAMILY MEMBER"/>
    <property type="match status" value="1"/>
</dbReference>
<feature type="domain" description="Small ribosomal subunit protein uS10" evidence="5">
    <location>
        <begin position="15"/>
        <end position="109"/>
    </location>
</feature>
<dbReference type="NCBIfam" id="NF001861">
    <property type="entry name" value="PRK00596.1"/>
    <property type="match status" value="1"/>
</dbReference>
<evidence type="ECO:0000256" key="2">
    <source>
        <dbReference type="ARBA" id="ARBA00022980"/>
    </source>
</evidence>
<dbReference type="GO" id="GO:0006412">
    <property type="term" value="P:translation"/>
    <property type="evidence" value="ECO:0007669"/>
    <property type="project" value="UniProtKB-UniRule"/>
</dbReference>